<gene>
    <name evidence="1" type="ORF">GSTENG00006267001</name>
</gene>
<protein>
    <submittedName>
        <fullName evidence="1">Chromosome undetermined SCAF8730, whole genome shotgun sequence</fullName>
    </submittedName>
</protein>
<reference evidence="1" key="2">
    <citation type="submission" date="2004-02" db="EMBL/GenBank/DDBJ databases">
        <authorList>
            <consortium name="Genoscope"/>
            <consortium name="Whitehead Institute Centre for Genome Research"/>
        </authorList>
    </citation>
    <scope>NUCLEOTIDE SEQUENCE</scope>
</reference>
<dbReference type="OrthoDB" id="8948526at2759"/>
<evidence type="ECO:0000313" key="1">
    <source>
        <dbReference type="EMBL" id="CAF91483.1"/>
    </source>
</evidence>
<dbReference type="KEGG" id="tng:GSTEN00006267G001"/>
<dbReference type="InterPro" id="IPR016187">
    <property type="entry name" value="CTDL_fold"/>
</dbReference>
<dbReference type="AlphaFoldDB" id="Q4T6J9"/>
<organism evidence="1">
    <name type="scientific">Tetraodon nigroviridis</name>
    <name type="common">Spotted green pufferfish</name>
    <name type="synonym">Chelonodon nigroviridis</name>
    <dbReference type="NCBI Taxonomy" id="99883"/>
    <lineage>
        <taxon>Eukaryota</taxon>
        <taxon>Metazoa</taxon>
        <taxon>Chordata</taxon>
        <taxon>Craniata</taxon>
        <taxon>Vertebrata</taxon>
        <taxon>Euteleostomi</taxon>
        <taxon>Actinopterygii</taxon>
        <taxon>Neopterygii</taxon>
        <taxon>Teleostei</taxon>
        <taxon>Neoteleostei</taxon>
        <taxon>Acanthomorphata</taxon>
        <taxon>Eupercaria</taxon>
        <taxon>Tetraodontiformes</taxon>
        <taxon>Tetradontoidea</taxon>
        <taxon>Tetraodontidae</taxon>
        <taxon>Tetraodon</taxon>
    </lineage>
</organism>
<sequence>TGKSNSSCADGWTYHRGRCFIRTTSEASWASAEQTCSLRFNSSLPGLGSRRDLSWIWRFAGRRPFWMGEGSQVSLEVRTPGPGTADSVLPAPGCRWRRRARLAPALTACWFEAPGPGPLPAAGLKLTRLCARQRREAGALTCTCDSPVPHSHDSAFISAVPFL</sequence>
<name>Q4T6J9_TETNG</name>
<reference evidence="1" key="1">
    <citation type="journal article" date="2004" name="Nature">
        <title>Genome duplication in the teleost fish Tetraodon nigroviridis reveals the early vertebrate proto-karyotype.</title>
        <authorList>
            <person name="Jaillon O."/>
            <person name="Aury J.-M."/>
            <person name="Brunet F."/>
            <person name="Petit J.-L."/>
            <person name="Stange-Thomann N."/>
            <person name="Mauceli E."/>
            <person name="Bouneau L."/>
            <person name="Fischer C."/>
            <person name="Ozouf-Costaz C."/>
            <person name="Bernot A."/>
            <person name="Nicaud S."/>
            <person name="Jaffe D."/>
            <person name="Fisher S."/>
            <person name="Lutfalla G."/>
            <person name="Dossat C."/>
            <person name="Segurens B."/>
            <person name="Dasilva C."/>
            <person name="Salanoubat M."/>
            <person name="Levy M."/>
            <person name="Boudet N."/>
            <person name="Castellano S."/>
            <person name="Anthouard V."/>
            <person name="Jubin C."/>
            <person name="Castelli V."/>
            <person name="Katinka M."/>
            <person name="Vacherie B."/>
            <person name="Biemont C."/>
            <person name="Skalli Z."/>
            <person name="Cattolico L."/>
            <person name="Poulain J."/>
            <person name="De Berardinis V."/>
            <person name="Cruaud C."/>
            <person name="Duprat S."/>
            <person name="Brottier P."/>
            <person name="Coutanceau J.-P."/>
            <person name="Gouzy J."/>
            <person name="Parra G."/>
            <person name="Lardier G."/>
            <person name="Chapple C."/>
            <person name="McKernan K.J."/>
            <person name="McEwan P."/>
            <person name="Bosak S."/>
            <person name="Kellis M."/>
            <person name="Volff J.-N."/>
            <person name="Guigo R."/>
            <person name="Zody M.C."/>
            <person name="Mesirov J."/>
            <person name="Lindblad-Toh K."/>
            <person name="Birren B."/>
            <person name="Nusbaum C."/>
            <person name="Kahn D."/>
            <person name="Robinson-Rechavi M."/>
            <person name="Laudet V."/>
            <person name="Schachter V."/>
            <person name="Quetier F."/>
            <person name="Saurin W."/>
            <person name="Scarpelli C."/>
            <person name="Wincker P."/>
            <person name="Lander E.S."/>
            <person name="Weissenbach J."/>
            <person name="Roest Crollius H."/>
        </authorList>
    </citation>
    <scope>NUCLEOTIDE SEQUENCE [LARGE SCALE GENOMIC DNA]</scope>
</reference>
<accession>Q4T6J9</accession>
<feature type="non-terminal residue" evidence="1">
    <location>
        <position position="1"/>
    </location>
</feature>
<dbReference type="EMBL" id="CAAE01008730">
    <property type="protein sequence ID" value="CAF91483.1"/>
    <property type="molecule type" value="Genomic_DNA"/>
</dbReference>
<dbReference type="Gene3D" id="3.10.100.10">
    <property type="entry name" value="Mannose-Binding Protein A, subunit A"/>
    <property type="match status" value="1"/>
</dbReference>
<proteinExistence type="predicted"/>
<dbReference type="SUPFAM" id="SSF56436">
    <property type="entry name" value="C-type lectin-like"/>
    <property type="match status" value="1"/>
</dbReference>
<dbReference type="InterPro" id="IPR016186">
    <property type="entry name" value="C-type_lectin-like/link_sf"/>
</dbReference>